<keyword evidence="1" id="KW-0963">Cytoplasm</keyword>
<gene>
    <name evidence="6" type="ORF">L873DRAFT_1773613</name>
</gene>
<proteinExistence type="predicted"/>
<dbReference type="GO" id="GO:0005852">
    <property type="term" value="C:eukaryotic translation initiation factor 3 complex"/>
    <property type="evidence" value="ECO:0007669"/>
    <property type="project" value="InterPro"/>
</dbReference>
<name>A0A3N4JCG6_9PEZI</name>
<sequence length="231" mass="24754">MAPLDLNTLIAALPENDNGWGPPASVESALNEVPYAPYSKGDKLGRMADWSTEGGKDGRDQRGGRQGYNRNYRDQQVYGAGTSNLFSYQHAEDEASFSVVDNQRTSTKTRTGFGGRMTTFRGRGRGAGGARGGPVETKAVSTIVVEGEVVAAVLAGKITTNHSATAMPQLLSSLNGRCLRKSISTVWLSSISRLTRVRMWITMDSYTTTTVATTRPLALGLLSANLSSKTE</sequence>
<evidence type="ECO:0000313" key="6">
    <source>
        <dbReference type="EMBL" id="RPA95963.1"/>
    </source>
</evidence>
<evidence type="ECO:0000256" key="2">
    <source>
        <dbReference type="ARBA" id="ARBA00022540"/>
    </source>
</evidence>
<organism evidence="6 7">
    <name type="scientific">Choiromyces venosus 120613-1</name>
    <dbReference type="NCBI Taxonomy" id="1336337"/>
    <lineage>
        <taxon>Eukaryota</taxon>
        <taxon>Fungi</taxon>
        <taxon>Dikarya</taxon>
        <taxon>Ascomycota</taxon>
        <taxon>Pezizomycotina</taxon>
        <taxon>Pezizomycetes</taxon>
        <taxon>Pezizales</taxon>
        <taxon>Tuberaceae</taxon>
        <taxon>Choiromyces</taxon>
    </lineage>
</organism>
<reference evidence="6 7" key="1">
    <citation type="journal article" date="2018" name="Nat. Ecol. Evol.">
        <title>Pezizomycetes genomes reveal the molecular basis of ectomycorrhizal truffle lifestyle.</title>
        <authorList>
            <person name="Murat C."/>
            <person name="Payen T."/>
            <person name="Noel B."/>
            <person name="Kuo A."/>
            <person name="Morin E."/>
            <person name="Chen J."/>
            <person name="Kohler A."/>
            <person name="Krizsan K."/>
            <person name="Balestrini R."/>
            <person name="Da Silva C."/>
            <person name="Montanini B."/>
            <person name="Hainaut M."/>
            <person name="Levati E."/>
            <person name="Barry K.W."/>
            <person name="Belfiori B."/>
            <person name="Cichocki N."/>
            <person name="Clum A."/>
            <person name="Dockter R.B."/>
            <person name="Fauchery L."/>
            <person name="Guy J."/>
            <person name="Iotti M."/>
            <person name="Le Tacon F."/>
            <person name="Lindquist E.A."/>
            <person name="Lipzen A."/>
            <person name="Malagnac F."/>
            <person name="Mello A."/>
            <person name="Molinier V."/>
            <person name="Miyauchi S."/>
            <person name="Poulain J."/>
            <person name="Riccioni C."/>
            <person name="Rubini A."/>
            <person name="Sitrit Y."/>
            <person name="Splivallo R."/>
            <person name="Traeger S."/>
            <person name="Wang M."/>
            <person name="Zifcakova L."/>
            <person name="Wipf D."/>
            <person name="Zambonelli A."/>
            <person name="Paolocci F."/>
            <person name="Nowrousian M."/>
            <person name="Ottonello S."/>
            <person name="Baldrian P."/>
            <person name="Spatafora J.W."/>
            <person name="Henrissat B."/>
            <person name="Nagy L.G."/>
            <person name="Aury J.M."/>
            <person name="Wincker P."/>
            <person name="Grigoriev I.V."/>
            <person name="Bonfante P."/>
            <person name="Martin F.M."/>
        </authorList>
    </citation>
    <scope>NUCLEOTIDE SEQUENCE [LARGE SCALE GENOMIC DNA]</scope>
    <source>
        <strain evidence="6 7">120613-1</strain>
    </source>
</reference>
<evidence type="ECO:0000256" key="3">
    <source>
        <dbReference type="ARBA" id="ARBA00022884"/>
    </source>
</evidence>
<dbReference type="STRING" id="1336337.A0A3N4JCG6"/>
<dbReference type="InterPro" id="IPR007783">
    <property type="entry name" value="eIF3d"/>
</dbReference>
<feature type="region of interest" description="Disordered" evidence="5">
    <location>
        <begin position="37"/>
        <end position="70"/>
    </location>
</feature>
<keyword evidence="7" id="KW-1185">Reference proteome</keyword>
<accession>A0A3N4JCG6</accession>
<protein>
    <recommendedName>
        <fullName evidence="8">Eukaryotic translation initiation factor 3 subunit D</fullName>
    </recommendedName>
</protein>
<dbReference type="Proteomes" id="UP000276215">
    <property type="component" value="Unassembled WGS sequence"/>
</dbReference>
<feature type="compositionally biased region" description="Basic and acidic residues" evidence="5">
    <location>
        <begin position="54"/>
        <end position="63"/>
    </location>
</feature>
<evidence type="ECO:0000256" key="5">
    <source>
        <dbReference type="SAM" id="MobiDB-lite"/>
    </source>
</evidence>
<dbReference type="OrthoDB" id="16538at2759"/>
<dbReference type="Pfam" id="PF05091">
    <property type="entry name" value="eIF-3_zeta"/>
    <property type="match status" value="1"/>
</dbReference>
<dbReference type="GO" id="GO:0003723">
    <property type="term" value="F:RNA binding"/>
    <property type="evidence" value="ECO:0007669"/>
    <property type="project" value="UniProtKB-KW"/>
</dbReference>
<dbReference type="GO" id="GO:0003743">
    <property type="term" value="F:translation initiation factor activity"/>
    <property type="evidence" value="ECO:0007669"/>
    <property type="project" value="UniProtKB-KW"/>
</dbReference>
<keyword evidence="2" id="KW-0396">Initiation factor</keyword>
<evidence type="ECO:0000313" key="7">
    <source>
        <dbReference type="Proteomes" id="UP000276215"/>
    </source>
</evidence>
<keyword evidence="4" id="KW-0648">Protein biosynthesis</keyword>
<evidence type="ECO:0000256" key="1">
    <source>
        <dbReference type="ARBA" id="ARBA00022490"/>
    </source>
</evidence>
<evidence type="ECO:0008006" key="8">
    <source>
        <dbReference type="Google" id="ProtNLM"/>
    </source>
</evidence>
<dbReference type="PANTHER" id="PTHR12399:SF0">
    <property type="entry name" value="EUKARYOTIC TRANSLATION INITIATION FACTOR 3 SUBUNIT D"/>
    <property type="match status" value="1"/>
</dbReference>
<feature type="region of interest" description="Disordered" evidence="5">
    <location>
        <begin position="106"/>
        <end position="134"/>
    </location>
</feature>
<dbReference type="EMBL" id="ML120419">
    <property type="protein sequence ID" value="RPA95963.1"/>
    <property type="molecule type" value="Genomic_DNA"/>
</dbReference>
<dbReference type="PANTHER" id="PTHR12399">
    <property type="entry name" value="EUKARYOTIC TRANSLATION INITIATION FACTOR 3 SUBUNIT 7"/>
    <property type="match status" value="1"/>
</dbReference>
<keyword evidence="3" id="KW-0694">RNA-binding</keyword>
<evidence type="ECO:0000256" key="4">
    <source>
        <dbReference type="ARBA" id="ARBA00022917"/>
    </source>
</evidence>
<dbReference type="AlphaFoldDB" id="A0A3N4JCG6"/>